<accession>A0A2X1ZKX8</accession>
<reference evidence="1 2" key="1">
    <citation type="submission" date="2018-06" db="EMBL/GenBank/DDBJ databases">
        <authorList>
            <consortium name="Pathogen Informatics"/>
            <person name="Doyle S."/>
        </authorList>
    </citation>
    <scope>NUCLEOTIDE SEQUENCE [LARGE SCALE GENOMIC DNA]</scope>
    <source>
        <strain evidence="1 2">NCTC11647</strain>
    </source>
</reference>
<gene>
    <name evidence="1" type="ORF">NCTC11647_02971</name>
</gene>
<dbReference type="AlphaFoldDB" id="A0A2X1ZKX8"/>
<dbReference type="Proteomes" id="UP000251647">
    <property type="component" value="Unassembled WGS sequence"/>
</dbReference>
<dbReference type="EMBL" id="UATL01000005">
    <property type="protein sequence ID" value="SPY44036.1"/>
    <property type="molecule type" value="Genomic_DNA"/>
</dbReference>
<evidence type="ECO:0000313" key="2">
    <source>
        <dbReference type="Proteomes" id="UP000251647"/>
    </source>
</evidence>
<evidence type="ECO:0000313" key="1">
    <source>
        <dbReference type="EMBL" id="SPY44036.1"/>
    </source>
</evidence>
<proteinExistence type="predicted"/>
<name>A0A2X1ZKX8_PHODM</name>
<protein>
    <submittedName>
        <fullName evidence="1">Uncharacterized protein</fullName>
    </submittedName>
</protein>
<sequence length="68" mass="7581">MTHYYVNKNAQANGDHEVHSASCTRLPLEHNRDYLGDFVSCSKAVTEAKKTYSKANGCYYCSSSCHTS</sequence>
<organism evidence="1 2">
    <name type="scientific">Photobacterium damselae</name>
    <dbReference type="NCBI Taxonomy" id="38293"/>
    <lineage>
        <taxon>Bacteria</taxon>
        <taxon>Pseudomonadati</taxon>
        <taxon>Pseudomonadota</taxon>
        <taxon>Gammaproteobacteria</taxon>
        <taxon>Vibrionales</taxon>
        <taxon>Vibrionaceae</taxon>
        <taxon>Photobacterium</taxon>
    </lineage>
</organism>